<evidence type="ECO:0000313" key="2">
    <source>
        <dbReference type="Proteomes" id="UP001164929"/>
    </source>
</evidence>
<reference evidence="1" key="1">
    <citation type="journal article" date="2023" name="Mol. Ecol. Resour.">
        <title>Chromosome-level genome assembly of a triploid poplar Populus alba 'Berolinensis'.</title>
        <authorList>
            <person name="Chen S."/>
            <person name="Yu Y."/>
            <person name="Wang X."/>
            <person name="Wang S."/>
            <person name="Zhang T."/>
            <person name="Zhou Y."/>
            <person name="He R."/>
            <person name="Meng N."/>
            <person name="Wang Y."/>
            <person name="Liu W."/>
            <person name="Liu Z."/>
            <person name="Liu J."/>
            <person name="Guo Q."/>
            <person name="Huang H."/>
            <person name="Sederoff R.R."/>
            <person name="Wang G."/>
            <person name="Qu G."/>
            <person name="Chen S."/>
        </authorList>
    </citation>
    <scope>NUCLEOTIDE SEQUENCE</scope>
    <source>
        <strain evidence="1">SC-2020</strain>
    </source>
</reference>
<evidence type="ECO:0000313" key="1">
    <source>
        <dbReference type="EMBL" id="KAJ6977649.1"/>
    </source>
</evidence>
<dbReference type="EMBL" id="JAQIZT010000012">
    <property type="protein sequence ID" value="KAJ6977649.1"/>
    <property type="molecule type" value="Genomic_DNA"/>
</dbReference>
<proteinExistence type="predicted"/>
<organism evidence="1 2">
    <name type="scientific">Populus alba x Populus x berolinensis</name>
    <dbReference type="NCBI Taxonomy" id="444605"/>
    <lineage>
        <taxon>Eukaryota</taxon>
        <taxon>Viridiplantae</taxon>
        <taxon>Streptophyta</taxon>
        <taxon>Embryophyta</taxon>
        <taxon>Tracheophyta</taxon>
        <taxon>Spermatophyta</taxon>
        <taxon>Magnoliopsida</taxon>
        <taxon>eudicotyledons</taxon>
        <taxon>Gunneridae</taxon>
        <taxon>Pentapetalae</taxon>
        <taxon>rosids</taxon>
        <taxon>fabids</taxon>
        <taxon>Malpighiales</taxon>
        <taxon>Salicaceae</taxon>
        <taxon>Saliceae</taxon>
        <taxon>Populus</taxon>
    </lineage>
</organism>
<accession>A0AAD6Q399</accession>
<sequence>MYSFTHLGLLTGFYGSDHSPVSLEPSPACPDSMFFQGDSNSMFSRAFSMS</sequence>
<comment type="caution">
    <text evidence="1">The sequence shown here is derived from an EMBL/GenBank/DDBJ whole genome shotgun (WGS) entry which is preliminary data.</text>
</comment>
<protein>
    <submittedName>
        <fullName evidence="1">Uncharacterized protein</fullName>
    </submittedName>
</protein>
<keyword evidence="2" id="KW-1185">Reference proteome</keyword>
<dbReference type="Proteomes" id="UP001164929">
    <property type="component" value="Chromosome 12"/>
</dbReference>
<gene>
    <name evidence="1" type="ORF">NC653_029526</name>
</gene>
<dbReference type="AlphaFoldDB" id="A0AAD6Q399"/>
<name>A0AAD6Q399_9ROSI</name>